<proteinExistence type="predicted"/>
<protein>
    <submittedName>
        <fullName evidence="2">Uncharacterized protein</fullName>
    </submittedName>
</protein>
<dbReference type="EMBL" id="CT868019">
    <property type="protein sequence ID" value="CAK62567.1"/>
    <property type="molecule type" value="Genomic_DNA"/>
</dbReference>
<name>A0BVK0_PARTE</name>
<feature type="coiled-coil region" evidence="1">
    <location>
        <begin position="367"/>
        <end position="446"/>
    </location>
</feature>
<sequence>MFDLNSIQETVFIEQKIMYIELIEKLIIKNQELEKKNYILRLKCQEQSIKLKYLEQIKQKSQHQIFTKVLQDSGYQIIQFKKNLQGKKKQEFQLLTKKDQIKKQDMQFEQNQETEKKQKKQQELEKTAAKNIINQQKIVELDDLQKNDLENQLKLDVNSITNEQFHTIQILNQSQNEQKQQIGLEENKDPNYQNEKTSQKQQQQSLDLNNQLKNEHIEEIKSYRMLIQKLQNEKLQNEKKIIELTQYISQIQKMSPNQEDSTMIIEYTEENQKDQFQNGHSKKEYMVNQNHHQIDQLEKEELLIELNEERRKNNDLIKSQQTFLQELTKIYKSSKIRKLEFEDQEEEDDDDDNMVVQEKQINQYQFLKEWKNNLQQLADEIGEYEENERNLKQEVQNFTAFKIKYEELTMYYTEAYNRLGQALQQIDELNQEIDNKNSLLQEYSKQKTQQQEGDYNQNEDNQFQENNEYVSQLKQEILYLKHNMSQLQAQLDEIQQQEYYQRMSQILQENDELKKINSDNLEDSQRKDKFIEELQQQLLTNSQIILNQDLLEKKNQQELQQENDFNQQNQD</sequence>
<dbReference type="Proteomes" id="UP000000600">
    <property type="component" value="Unassembled WGS sequence"/>
</dbReference>
<dbReference type="RefSeq" id="XP_001429965.1">
    <property type="nucleotide sequence ID" value="XM_001429928.1"/>
</dbReference>
<gene>
    <name evidence="2" type="ORF">GSPATT00005813001</name>
</gene>
<feature type="coiled-coil region" evidence="1">
    <location>
        <begin position="470"/>
        <end position="497"/>
    </location>
</feature>
<evidence type="ECO:0000256" key="1">
    <source>
        <dbReference type="SAM" id="Coils"/>
    </source>
</evidence>
<dbReference type="OMA" id="MIIEYTE"/>
<organism evidence="2 3">
    <name type="scientific">Paramecium tetraurelia</name>
    <dbReference type="NCBI Taxonomy" id="5888"/>
    <lineage>
        <taxon>Eukaryota</taxon>
        <taxon>Sar</taxon>
        <taxon>Alveolata</taxon>
        <taxon>Ciliophora</taxon>
        <taxon>Intramacronucleata</taxon>
        <taxon>Oligohymenophorea</taxon>
        <taxon>Peniculida</taxon>
        <taxon>Parameciidae</taxon>
        <taxon>Paramecium</taxon>
    </lineage>
</organism>
<keyword evidence="1" id="KW-0175">Coiled coil</keyword>
<dbReference type="OrthoDB" id="323016at2759"/>
<dbReference type="HOGENOM" id="CLU_477760_0_0_1"/>
<dbReference type="STRING" id="5888.A0BVK0"/>
<dbReference type="KEGG" id="ptm:GSPATT00005813001"/>
<reference evidence="2 3" key="1">
    <citation type="journal article" date="2006" name="Nature">
        <title>Global trends of whole-genome duplications revealed by the ciliate Paramecium tetraurelia.</title>
        <authorList>
            <consortium name="Genoscope"/>
            <person name="Aury J.-M."/>
            <person name="Jaillon O."/>
            <person name="Duret L."/>
            <person name="Noel B."/>
            <person name="Jubin C."/>
            <person name="Porcel B.M."/>
            <person name="Segurens B."/>
            <person name="Daubin V."/>
            <person name="Anthouard V."/>
            <person name="Aiach N."/>
            <person name="Arnaiz O."/>
            <person name="Billaut A."/>
            <person name="Beisson J."/>
            <person name="Blanc I."/>
            <person name="Bouhouche K."/>
            <person name="Camara F."/>
            <person name="Duharcourt S."/>
            <person name="Guigo R."/>
            <person name="Gogendeau D."/>
            <person name="Katinka M."/>
            <person name="Keller A.-M."/>
            <person name="Kissmehl R."/>
            <person name="Klotz C."/>
            <person name="Koll F."/>
            <person name="Le Moue A."/>
            <person name="Lepere C."/>
            <person name="Malinsky S."/>
            <person name="Nowacki M."/>
            <person name="Nowak J.K."/>
            <person name="Plattner H."/>
            <person name="Poulain J."/>
            <person name="Ruiz F."/>
            <person name="Serrano V."/>
            <person name="Zagulski M."/>
            <person name="Dessen P."/>
            <person name="Betermier M."/>
            <person name="Weissenbach J."/>
            <person name="Scarpelli C."/>
            <person name="Schachter V."/>
            <person name="Sperling L."/>
            <person name="Meyer E."/>
            <person name="Cohen J."/>
            <person name="Wincker P."/>
        </authorList>
    </citation>
    <scope>NUCLEOTIDE SEQUENCE [LARGE SCALE GENOMIC DNA]</scope>
    <source>
        <strain evidence="2 3">Stock d4-2</strain>
    </source>
</reference>
<evidence type="ECO:0000313" key="3">
    <source>
        <dbReference type="Proteomes" id="UP000000600"/>
    </source>
</evidence>
<dbReference type="GeneID" id="5015749"/>
<feature type="coiled-coil region" evidence="1">
    <location>
        <begin position="213"/>
        <end position="247"/>
    </location>
</feature>
<accession>A0BVK0</accession>
<keyword evidence="3" id="KW-1185">Reference proteome</keyword>
<dbReference type="AlphaFoldDB" id="A0BVK0"/>
<dbReference type="InParanoid" id="A0BVK0"/>
<evidence type="ECO:0000313" key="2">
    <source>
        <dbReference type="EMBL" id="CAK62567.1"/>
    </source>
</evidence>